<dbReference type="InParanoid" id="A0A369JPX6"/>
<evidence type="ECO:0000256" key="1">
    <source>
        <dbReference type="SAM" id="MobiDB-lite"/>
    </source>
</evidence>
<evidence type="ECO:0000313" key="2">
    <source>
        <dbReference type="EMBL" id="RDB24309.1"/>
    </source>
</evidence>
<keyword evidence="3" id="KW-1185">Reference proteome</keyword>
<dbReference type="AlphaFoldDB" id="A0A369JPX6"/>
<comment type="caution">
    <text evidence="2">The sequence shown here is derived from an EMBL/GenBank/DDBJ whole genome shotgun (WGS) entry which is preliminary data.</text>
</comment>
<sequence>MTTIFSRNGRSIRRDMDGFIEMGDMRVRDVQLWNAGHARKVGAMQQVQGDTNRAVRRWNVATNKDGRWEETDRGRAHIGHAAQKKLKPKQEKRTSKVMRQ</sequence>
<dbReference type="EMBL" id="LUEZ02000044">
    <property type="protein sequence ID" value="RDB24309.1"/>
    <property type="molecule type" value="Genomic_DNA"/>
</dbReference>
<proteinExistence type="predicted"/>
<reference evidence="2" key="1">
    <citation type="submission" date="2018-04" db="EMBL/GenBank/DDBJ databases">
        <title>Whole genome sequencing of Hypsizygus marmoreus.</title>
        <authorList>
            <person name="Choi I.-G."/>
            <person name="Min B."/>
            <person name="Kim J.-G."/>
            <person name="Kim S."/>
            <person name="Oh Y.-L."/>
            <person name="Kong W.-S."/>
            <person name="Park H."/>
            <person name="Jeong J."/>
            <person name="Song E.-S."/>
        </authorList>
    </citation>
    <scope>NUCLEOTIDE SEQUENCE [LARGE SCALE GENOMIC DNA]</scope>
    <source>
        <strain evidence="2">51987-8</strain>
    </source>
</reference>
<evidence type="ECO:0000313" key="3">
    <source>
        <dbReference type="Proteomes" id="UP000076154"/>
    </source>
</evidence>
<gene>
    <name evidence="2" type="ORF">Hypma_008367</name>
</gene>
<name>A0A369JPX6_HYPMA</name>
<feature type="compositionally biased region" description="Basic residues" evidence="1">
    <location>
        <begin position="78"/>
        <end position="87"/>
    </location>
</feature>
<feature type="region of interest" description="Disordered" evidence="1">
    <location>
        <begin position="78"/>
        <end position="100"/>
    </location>
</feature>
<organism evidence="2 3">
    <name type="scientific">Hypsizygus marmoreus</name>
    <name type="common">White beech mushroom</name>
    <name type="synonym">Agaricus marmoreus</name>
    <dbReference type="NCBI Taxonomy" id="39966"/>
    <lineage>
        <taxon>Eukaryota</taxon>
        <taxon>Fungi</taxon>
        <taxon>Dikarya</taxon>
        <taxon>Basidiomycota</taxon>
        <taxon>Agaricomycotina</taxon>
        <taxon>Agaricomycetes</taxon>
        <taxon>Agaricomycetidae</taxon>
        <taxon>Agaricales</taxon>
        <taxon>Tricholomatineae</taxon>
        <taxon>Lyophyllaceae</taxon>
        <taxon>Hypsizygus</taxon>
    </lineage>
</organism>
<accession>A0A369JPX6</accession>
<protein>
    <submittedName>
        <fullName evidence="2">Uncharacterized protein</fullName>
    </submittedName>
</protein>
<dbReference type="Proteomes" id="UP000076154">
    <property type="component" value="Unassembled WGS sequence"/>
</dbReference>